<reference evidence="5" key="1">
    <citation type="journal article" date="2019" name="Int. J. Syst. Evol. Microbiol.">
        <title>The Global Catalogue of Microorganisms (GCM) 10K type strain sequencing project: providing services to taxonomists for standard genome sequencing and annotation.</title>
        <authorList>
            <consortium name="The Broad Institute Genomics Platform"/>
            <consortium name="The Broad Institute Genome Sequencing Center for Infectious Disease"/>
            <person name="Wu L."/>
            <person name="Ma J."/>
        </authorList>
    </citation>
    <scope>NUCLEOTIDE SEQUENCE [LARGE SCALE GENOMIC DNA]</scope>
    <source>
        <strain evidence="5">CECT 7956</strain>
    </source>
</reference>
<comment type="caution">
    <text evidence="4">The sequence shown here is derived from an EMBL/GenBank/DDBJ whole genome shotgun (WGS) entry which is preliminary data.</text>
</comment>
<evidence type="ECO:0000256" key="1">
    <source>
        <dbReference type="ARBA" id="ARBA00006484"/>
    </source>
</evidence>
<proteinExistence type="inferred from homology"/>
<dbReference type="InterPro" id="IPR036291">
    <property type="entry name" value="NAD(P)-bd_dom_sf"/>
</dbReference>
<gene>
    <name evidence="4" type="ORF">ACFOOI_20345</name>
</gene>
<dbReference type="Gene3D" id="3.40.50.720">
    <property type="entry name" value="NAD(P)-binding Rossmann-like Domain"/>
    <property type="match status" value="1"/>
</dbReference>
<dbReference type="Pfam" id="PF00106">
    <property type="entry name" value="adh_short"/>
    <property type="match status" value="1"/>
</dbReference>
<keyword evidence="5" id="KW-1185">Reference proteome</keyword>
<dbReference type="SUPFAM" id="SSF51735">
    <property type="entry name" value="NAD(P)-binding Rossmann-fold domains"/>
    <property type="match status" value="1"/>
</dbReference>
<dbReference type="RefSeq" id="WP_379839932.1">
    <property type="nucleotide sequence ID" value="NZ_JBHRYQ010000001.1"/>
</dbReference>
<dbReference type="PRINTS" id="PR00080">
    <property type="entry name" value="SDRFAMILY"/>
</dbReference>
<evidence type="ECO:0000256" key="3">
    <source>
        <dbReference type="RuleBase" id="RU000363"/>
    </source>
</evidence>
<name>A0ABV7Z1I2_9BACT</name>
<comment type="similarity">
    <text evidence="1 3">Belongs to the short-chain dehydrogenases/reductases (SDR) family.</text>
</comment>
<accession>A0ABV7Z1I2</accession>
<evidence type="ECO:0000313" key="4">
    <source>
        <dbReference type="EMBL" id="MFC3813026.1"/>
    </source>
</evidence>
<evidence type="ECO:0000313" key="5">
    <source>
        <dbReference type="Proteomes" id="UP001595616"/>
    </source>
</evidence>
<dbReference type="EMBL" id="JBHRYQ010000001">
    <property type="protein sequence ID" value="MFC3813026.1"/>
    <property type="molecule type" value="Genomic_DNA"/>
</dbReference>
<organism evidence="4 5">
    <name type="scientific">Lacihabitans lacunae</name>
    <dbReference type="NCBI Taxonomy" id="1028214"/>
    <lineage>
        <taxon>Bacteria</taxon>
        <taxon>Pseudomonadati</taxon>
        <taxon>Bacteroidota</taxon>
        <taxon>Cytophagia</taxon>
        <taxon>Cytophagales</taxon>
        <taxon>Leadbetterellaceae</taxon>
        <taxon>Lacihabitans</taxon>
    </lineage>
</organism>
<keyword evidence="2 4" id="KW-0560">Oxidoreductase</keyword>
<dbReference type="PANTHER" id="PTHR43639">
    <property type="entry name" value="OXIDOREDUCTASE, SHORT-CHAIN DEHYDROGENASE/REDUCTASE FAMILY (AFU_ORTHOLOGUE AFUA_5G02870)"/>
    <property type="match status" value="1"/>
</dbReference>
<dbReference type="InterPro" id="IPR002347">
    <property type="entry name" value="SDR_fam"/>
</dbReference>
<dbReference type="PRINTS" id="PR00081">
    <property type="entry name" value="GDHRDH"/>
</dbReference>
<dbReference type="CDD" id="cd05233">
    <property type="entry name" value="SDR_c"/>
    <property type="match status" value="1"/>
</dbReference>
<dbReference type="PANTHER" id="PTHR43639:SF1">
    <property type="entry name" value="SHORT-CHAIN DEHYDROGENASE_REDUCTASE FAMILY PROTEIN"/>
    <property type="match status" value="1"/>
</dbReference>
<evidence type="ECO:0000256" key="2">
    <source>
        <dbReference type="ARBA" id="ARBA00023002"/>
    </source>
</evidence>
<dbReference type="Proteomes" id="UP001595616">
    <property type="component" value="Unassembled WGS sequence"/>
</dbReference>
<protein>
    <submittedName>
        <fullName evidence="4">SDR family NAD(P)-dependent oxidoreductase</fullName>
        <ecNumber evidence="4">1.1.1.-</ecNumber>
    </submittedName>
</protein>
<dbReference type="GO" id="GO:0016491">
    <property type="term" value="F:oxidoreductase activity"/>
    <property type="evidence" value="ECO:0007669"/>
    <property type="project" value="UniProtKB-KW"/>
</dbReference>
<sequence>MQIDLSNKKIIITGASSGIGKAIAKSLMASGAQVAIHCNANTEAANELLIEGNNSQVFKANLGNPEEIEPFFTDVLQAFGKIDLIVHNAGIFEKHALDDSNWLEVWQKSMRVNLDAVGILTQLGINHFKENKDGGRMIYVASRAAFRGETEDYLAYAASKGGVVSLGRTVARSFGKYNIKSFLLAPGFTQTPMAQSFIDEHGEDAVLSELSLKTLTQPEDIAPIVNLIAAGLMDHATGSTIDFNAGSYVH</sequence>
<dbReference type="EC" id="1.1.1.-" evidence="4"/>